<comment type="similarity">
    <text evidence="3">Belongs to the Tdpoz family.</text>
</comment>
<dbReference type="SUPFAM" id="SSF49599">
    <property type="entry name" value="TRAF domain-like"/>
    <property type="match status" value="1"/>
</dbReference>
<evidence type="ECO:0000256" key="1">
    <source>
        <dbReference type="ARBA" id="ARBA00004123"/>
    </source>
</evidence>
<dbReference type="VEuPathDB" id="VectorBase:HLOH_064723"/>
<dbReference type="InterPro" id="IPR008974">
    <property type="entry name" value="TRAF-like"/>
</dbReference>
<evidence type="ECO:0000313" key="9">
    <source>
        <dbReference type="Proteomes" id="UP000821853"/>
    </source>
</evidence>
<comment type="pathway">
    <text evidence="2">Protein modification; protein ubiquitination.</text>
</comment>
<evidence type="ECO:0000256" key="3">
    <source>
        <dbReference type="ARBA" id="ARBA00010846"/>
    </source>
</evidence>
<accession>A0A9J6FMH2</accession>
<evidence type="ECO:0008006" key="10">
    <source>
        <dbReference type="Google" id="ProtNLM"/>
    </source>
</evidence>
<dbReference type="InterPro" id="IPR056423">
    <property type="entry name" value="BACK_BPM_SPOP"/>
</dbReference>
<dbReference type="InterPro" id="IPR011333">
    <property type="entry name" value="SKP1/BTB/POZ_sf"/>
</dbReference>
<reference evidence="8 9" key="1">
    <citation type="journal article" date="2020" name="Cell">
        <title>Large-Scale Comparative Analyses of Tick Genomes Elucidate Their Genetic Diversity and Vector Capacities.</title>
        <authorList>
            <consortium name="Tick Genome and Microbiome Consortium (TIGMIC)"/>
            <person name="Jia N."/>
            <person name="Wang J."/>
            <person name="Shi W."/>
            <person name="Du L."/>
            <person name="Sun Y."/>
            <person name="Zhan W."/>
            <person name="Jiang J.F."/>
            <person name="Wang Q."/>
            <person name="Zhang B."/>
            <person name="Ji P."/>
            <person name="Bell-Sakyi L."/>
            <person name="Cui X.M."/>
            <person name="Yuan T.T."/>
            <person name="Jiang B.G."/>
            <person name="Yang W.F."/>
            <person name="Lam T.T."/>
            <person name="Chang Q.C."/>
            <person name="Ding S.J."/>
            <person name="Wang X.J."/>
            <person name="Zhu J.G."/>
            <person name="Ruan X.D."/>
            <person name="Zhao L."/>
            <person name="Wei J.T."/>
            <person name="Ye R.Z."/>
            <person name="Que T.C."/>
            <person name="Du C.H."/>
            <person name="Zhou Y.H."/>
            <person name="Cheng J.X."/>
            <person name="Dai P.F."/>
            <person name="Guo W.B."/>
            <person name="Han X.H."/>
            <person name="Huang E.J."/>
            <person name="Li L.F."/>
            <person name="Wei W."/>
            <person name="Gao Y.C."/>
            <person name="Liu J.Z."/>
            <person name="Shao H.Z."/>
            <person name="Wang X."/>
            <person name="Wang C.C."/>
            <person name="Yang T.C."/>
            <person name="Huo Q.B."/>
            <person name="Li W."/>
            <person name="Chen H.Y."/>
            <person name="Chen S.E."/>
            <person name="Zhou L.G."/>
            <person name="Ni X.B."/>
            <person name="Tian J.H."/>
            <person name="Sheng Y."/>
            <person name="Liu T."/>
            <person name="Pan Y.S."/>
            <person name="Xia L.Y."/>
            <person name="Li J."/>
            <person name="Zhao F."/>
            <person name="Cao W.C."/>
        </authorList>
    </citation>
    <scope>NUCLEOTIDE SEQUENCE [LARGE SCALE GENOMIC DNA]</scope>
    <source>
        <strain evidence="8">HaeL-2018</strain>
    </source>
</reference>
<dbReference type="InterPro" id="IPR000210">
    <property type="entry name" value="BTB/POZ_dom"/>
</dbReference>
<dbReference type="Pfam" id="PF22486">
    <property type="entry name" value="MATH_2"/>
    <property type="match status" value="1"/>
</dbReference>
<dbReference type="PANTHER" id="PTHR24413">
    <property type="entry name" value="SPECKLE-TYPE POZ PROTEIN"/>
    <property type="match status" value="1"/>
</dbReference>
<keyword evidence="5" id="KW-0539">Nucleus</keyword>
<dbReference type="AlphaFoldDB" id="A0A9J6FMH2"/>
<dbReference type="OMA" id="KEACFAY"/>
<dbReference type="GO" id="GO:0030163">
    <property type="term" value="P:protein catabolic process"/>
    <property type="evidence" value="ECO:0007669"/>
    <property type="project" value="UniProtKB-ARBA"/>
</dbReference>
<organism evidence="8 9">
    <name type="scientific">Haemaphysalis longicornis</name>
    <name type="common">Bush tick</name>
    <dbReference type="NCBI Taxonomy" id="44386"/>
    <lineage>
        <taxon>Eukaryota</taxon>
        <taxon>Metazoa</taxon>
        <taxon>Ecdysozoa</taxon>
        <taxon>Arthropoda</taxon>
        <taxon>Chelicerata</taxon>
        <taxon>Arachnida</taxon>
        <taxon>Acari</taxon>
        <taxon>Parasitiformes</taxon>
        <taxon>Ixodida</taxon>
        <taxon>Ixodoidea</taxon>
        <taxon>Ixodidae</taxon>
        <taxon>Haemaphysalinae</taxon>
        <taxon>Haemaphysalis</taxon>
    </lineage>
</organism>
<dbReference type="Gene3D" id="1.25.40.420">
    <property type="match status" value="1"/>
</dbReference>
<dbReference type="Pfam" id="PF24570">
    <property type="entry name" value="BACK_BPM_SPOP"/>
    <property type="match status" value="1"/>
</dbReference>
<dbReference type="SMART" id="SM00225">
    <property type="entry name" value="BTB"/>
    <property type="match status" value="1"/>
</dbReference>
<sequence>MREADYVTEISCQTRLNVTKFTCTWTIHDFSLRREENGREITSSSFSTAGPGNKKWHLKLYPNGKDGGSKGFVSLYLHDVSPSNYNGYFVECKFTVIEEGGQKTGDREGTAHIYPGGFCGFAKFIERSCLLNGAARLLPNDKLTVCCEVVGIVNTANTSSQDKSLEVQVPDCHLSQDLRHLLVSRRFADVIFCVEGKEVHAHKPILAARSPVFAAMFDHKMKENEQGRVVVTDCDFDVLHEVIEFIYTGRAPKLNQMADKILAAADKYDLGRLKAMCEHVLCSKLAVETAAEMLTLADIHNADQLKASAIRFFKAHAAAVLETSGWNIVASEKPHLVAEVLRTLAV</sequence>
<dbReference type="PROSITE" id="PS50097">
    <property type="entry name" value="BTB"/>
    <property type="match status" value="1"/>
</dbReference>
<evidence type="ECO:0000256" key="5">
    <source>
        <dbReference type="ARBA" id="ARBA00023242"/>
    </source>
</evidence>
<dbReference type="Proteomes" id="UP000821853">
    <property type="component" value="Chromosome 10"/>
</dbReference>
<dbReference type="Gene3D" id="3.30.710.10">
    <property type="entry name" value="Potassium Channel Kv1.1, Chain A"/>
    <property type="match status" value="1"/>
</dbReference>
<proteinExistence type="inferred from homology"/>
<name>A0A9J6FMH2_HAELO</name>
<dbReference type="SUPFAM" id="SSF54695">
    <property type="entry name" value="POZ domain"/>
    <property type="match status" value="1"/>
</dbReference>
<evidence type="ECO:0000259" key="7">
    <source>
        <dbReference type="PROSITE" id="PS50144"/>
    </source>
</evidence>
<dbReference type="Pfam" id="PF00651">
    <property type="entry name" value="BTB"/>
    <property type="match status" value="1"/>
</dbReference>
<dbReference type="PROSITE" id="PS50144">
    <property type="entry name" value="MATH"/>
    <property type="match status" value="1"/>
</dbReference>
<dbReference type="GO" id="GO:0005634">
    <property type="term" value="C:nucleus"/>
    <property type="evidence" value="ECO:0007669"/>
    <property type="project" value="UniProtKB-SubCell"/>
</dbReference>
<dbReference type="Gene3D" id="2.60.210.10">
    <property type="entry name" value="Apoptosis, Tumor Necrosis Factor Receptor Associated Protein 2, Chain A"/>
    <property type="match status" value="1"/>
</dbReference>
<dbReference type="OrthoDB" id="6408997at2759"/>
<feature type="domain" description="BTB" evidence="6">
    <location>
        <begin position="188"/>
        <end position="250"/>
    </location>
</feature>
<evidence type="ECO:0000256" key="2">
    <source>
        <dbReference type="ARBA" id="ARBA00004906"/>
    </source>
</evidence>
<comment type="subcellular location">
    <subcellularLocation>
        <location evidence="1">Nucleus</location>
    </subcellularLocation>
</comment>
<dbReference type="SMART" id="SM00061">
    <property type="entry name" value="MATH"/>
    <property type="match status" value="1"/>
</dbReference>
<evidence type="ECO:0000259" key="6">
    <source>
        <dbReference type="PROSITE" id="PS50097"/>
    </source>
</evidence>
<gene>
    <name evidence="8" type="ORF">HPB48_016389</name>
</gene>
<dbReference type="InterPro" id="IPR002083">
    <property type="entry name" value="MATH/TRAF_dom"/>
</dbReference>
<dbReference type="EMBL" id="JABSTR010000002">
    <property type="protein sequence ID" value="KAH9364051.1"/>
    <property type="molecule type" value="Genomic_DNA"/>
</dbReference>
<dbReference type="FunFam" id="3.30.710.10:FF:000159">
    <property type="entry name" value="Speckle-type POZ protein B"/>
    <property type="match status" value="1"/>
</dbReference>
<keyword evidence="4" id="KW-0833">Ubl conjugation pathway</keyword>
<keyword evidence="9" id="KW-1185">Reference proteome</keyword>
<evidence type="ECO:0000313" key="8">
    <source>
        <dbReference type="EMBL" id="KAH9364051.1"/>
    </source>
</evidence>
<comment type="caution">
    <text evidence="8">The sequence shown here is derived from an EMBL/GenBank/DDBJ whole genome shotgun (WGS) entry which is preliminary data.</text>
</comment>
<evidence type="ECO:0000256" key="4">
    <source>
        <dbReference type="ARBA" id="ARBA00022786"/>
    </source>
</evidence>
<feature type="domain" description="MATH" evidence="7">
    <location>
        <begin position="20"/>
        <end position="149"/>
    </location>
</feature>
<protein>
    <recommendedName>
        <fullName evidence="10">Speckle-type POZ protein</fullName>
    </recommendedName>
</protein>